<evidence type="ECO:0000256" key="2">
    <source>
        <dbReference type="SAM" id="Phobius"/>
    </source>
</evidence>
<evidence type="ECO:0000313" key="4">
    <source>
        <dbReference type="EMBL" id="MBB4886703.1"/>
    </source>
</evidence>
<name>A0A7W7LAK7_STRNE</name>
<accession>A0A7W7LAK7</accession>
<dbReference type="EMBL" id="JACHJG010000005">
    <property type="protein sequence ID" value="MBB4886703.1"/>
    <property type="molecule type" value="Genomic_DNA"/>
</dbReference>
<evidence type="ECO:0008006" key="6">
    <source>
        <dbReference type="Google" id="ProtNLM"/>
    </source>
</evidence>
<keyword evidence="5" id="KW-1185">Reference proteome</keyword>
<evidence type="ECO:0000256" key="3">
    <source>
        <dbReference type="SAM" id="SignalP"/>
    </source>
</evidence>
<keyword evidence="2" id="KW-0472">Membrane</keyword>
<comment type="caution">
    <text evidence="4">The sequence shown here is derived from an EMBL/GenBank/DDBJ whole genome shotgun (WGS) entry which is preliminary data.</text>
</comment>
<dbReference type="AlphaFoldDB" id="A0A7W7LAK7"/>
<feature type="compositionally biased region" description="Low complexity" evidence="1">
    <location>
        <begin position="33"/>
        <end position="51"/>
    </location>
</feature>
<keyword evidence="2" id="KW-0812">Transmembrane</keyword>
<feature type="compositionally biased region" description="Basic and acidic residues" evidence="1">
    <location>
        <begin position="194"/>
        <end position="203"/>
    </location>
</feature>
<dbReference type="RefSeq" id="WP_184733805.1">
    <property type="nucleotide sequence ID" value="NZ_BMRW01000005.1"/>
</dbReference>
<feature type="region of interest" description="Disordered" evidence="1">
    <location>
        <begin position="101"/>
        <end position="126"/>
    </location>
</feature>
<proteinExistence type="predicted"/>
<gene>
    <name evidence="4" type="ORF">FHS38_002748</name>
</gene>
<reference evidence="4 5" key="1">
    <citation type="submission" date="2020-08" db="EMBL/GenBank/DDBJ databases">
        <title>Genomic Encyclopedia of Type Strains, Phase III (KMG-III): the genomes of soil and plant-associated and newly described type strains.</title>
        <authorList>
            <person name="Whitman W."/>
        </authorList>
    </citation>
    <scope>NUCLEOTIDE SEQUENCE [LARGE SCALE GENOMIC DNA]</scope>
    <source>
        <strain evidence="4 5">CECT 3265</strain>
    </source>
</reference>
<protein>
    <recommendedName>
        <fullName evidence="6">Gram-positive cocci surface proteins LPxTG domain-containing protein</fullName>
    </recommendedName>
</protein>
<feature type="chain" id="PRO_5031245123" description="Gram-positive cocci surface proteins LPxTG domain-containing protein" evidence="3">
    <location>
        <begin position="33"/>
        <end position="263"/>
    </location>
</feature>
<dbReference type="Proteomes" id="UP000556436">
    <property type="component" value="Unassembled WGS sequence"/>
</dbReference>
<feature type="transmembrane region" description="Helical" evidence="2">
    <location>
        <begin position="235"/>
        <end position="255"/>
    </location>
</feature>
<feature type="region of interest" description="Disordered" evidence="1">
    <location>
        <begin position="33"/>
        <end position="55"/>
    </location>
</feature>
<evidence type="ECO:0000256" key="1">
    <source>
        <dbReference type="SAM" id="MobiDB-lite"/>
    </source>
</evidence>
<organism evidence="4 5">
    <name type="scientific">Streptomyces netropsis</name>
    <name type="common">Streptoverticillium netropsis</name>
    <dbReference type="NCBI Taxonomy" id="55404"/>
    <lineage>
        <taxon>Bacteria</taxon>
        <taxon>Bacillati</taxon>
        <taxon>Actinomycetota</taxon>
        <taxon>Actinomycetes</taxon>
        <taxon>Kitasatosporales</taxon>
        <taxon>Streptomycetaceae</taxon>
        <taxon>Streptomyces</taxon>
    </lineage>
</organism>
<keyword evidence="3" id="KW-0732">Signal</keyword>
<feature type="compositionally biased region" description="Basic and acidic residues" evidence="1">
    <location>
        <begin position="107"/>
        <end position="126"/>
    </location>
</feature>
<feature type="region of interest" description="Disordered" evidence="1">
    <location>
        <begin position="194"/>
        <end position="233"/>
    </location>
</feature>
<feature type="signal peptide" evidence="3">
    <location>
        <begin position="1"/>
        <end position="32"/>
    </location>
</feature>
<keyword evidence="2" id="KW-1133">Transmembrane helix</keyword>
<evidence type="ECO:0000313" key="5">
    <source>
        <dbReference type="Proteomes" id="UP000556436"/>
    </source>
</evidence>
<sequence length="263" mass="26292">MNTTRTTRTALRTAIAATVLTGAVAVPTAAFASDGSGGAAPSAAGTSPSTGRTVDIGGGMEAEIKDGKAYLKETGTGKVFATLAKGESYTDGIHVHFDGRNVTARTQGDDKKQHDKKDGKAKESSRTVKLDDGKYAVVTELADGSYKAVVTGPDGFVFGTLTAAAPSTTLDGGLKVTLDQKTGKITQTTVESRNGEAARELSTGDKAAAVNGKKTPKGGVAAGEAPAPTSDTDPALIGGALAAAAALGGAGVLVARRRRGTEG</sequence>